<dbReference type="Gene3D" id="2.170.130.10">
    <property type="entry name" value="TonB-dependent receptor, plug domain"/>
    <property type="match status" value="1"/>
</dbReference>
<evidence type="ECO:0000313" key="2">
    <source>
        <dbReference type="EMBL" id="MCS2795066.1"/>
    </source>
</evidence>
<protein>
    <recommendedName>
        <fullName evidence="4">TonB-dependent receptor plug domain-containing protein</fullName>
    </recommendedName>
</protein>
<dbReference type="Proteomes" id="UP001204548">
    <property type="component" value="Unassembled WGS sequence"/>
</dbReference>
<evidence type="ECO:0000313" key="3">
    <source>
        <dbReference type="Proteomes" id="UP001204548"/>
    </source>
</evidence>
<keyword evidence="1" id="KW-0998">Cell outer membrane</keyword>
<comment type="caution">
    <text evidence="2">The sequence shown here is derived from an EMBL/GenBank/DDBJ whole genome shotgun (WGS) entry which is preliminary data.</text>
</comment>
<evidence type="ECO:0008006" key="4">
    <source>
        <dbReference type="Google" id="ProtNLM"/>
    </source>
</evidence>
<name>A0AAW5P3I1_9BACE</name>
<dbReference type="RefSeq" id="WP_258991001.1">
    <property type="nucleotide sequence ID" value="NZ_JANUTS010000002.1"/>
</dbReference>
<sequence>MSTSHRGPGADDVSLLVRGHSTYNGGDGPLILVDGVERSMAIYQSNEVESVTILKDAASSCSVWHKAAAGVILVTTKRGTEGKATINYKKGRSLCHMLLRCLNL</sequence>
<proteinExistence type="inferred from homology"/>
<reference evidence="2" key="1">
    <citation type="submission" date="2022-08" db="EMBL/GenBank/DDBJ databases">
        <title>Genome Sequencing of Bacteroides fragilis Group Isolates with Nanopore Technology.</title>
        <authorList>
            <person name="Tisza M.J."/>
            <person name="Smith D."/>
            <person name="Dekker J.P."/>
        </authorList>
    </citation>
    <scope>NUCLEOTIDE SEQUENCE</scope>
    <source>
        <strain evidence="2">BFG-351</strain>
    </source>
</reference>
<dbReference type="GO" id="GO:0009279">
    <property type="term" value="C:cell outer membrane"/>
    <property type="evidence" value="ECO:0007669"/>
    <property type="project" value="UniProtKB-SubCell"/>
</dbReference>
<accession>A0AAW5P3I1</accession>
<dbReference type="SUPFAM" id="SSF56935">
    <property type="entry name" value="Porins"/>
    <property type="match status" value="1"/>
</dbReference>
<dbReference type="InterPro" id="IPR039426">
    <property type="entry name" value="TonB-dep_rcpt-like"/>
</dbReference>
<comment type="subcellular location">
    <subcellularLocation>
        <location evidence="1">Cell outer membrane</location>
        <topology evidence="1">Multi-pass membrane protein</topology>
    </subcellularLocation>
</comment>
<keyword evidence="1" id="KW-1134">Transmembrane beta strand</keyword>
<comment type="similarity">
    <text evidence="1">Belongs to the TonB-dependent receptor family.</text>
</comment>
<keyword evidence="1" id="KW-0813">Transport</keyword>
<dbReference type="InterPro" id="IPR037066">
    <property type="entry name" value="Plug_dom_sf"/>
</dbReference>
<dbReference type="EMBL" id="JANUTS010000002">
    <property type="protein sequence ID" value="MCS2795066.1"/>
    <property type="molecule type" value="Genomic_DNA"/>
</dbReference>
<keyword evidence="1" id="KW-0472">Membrane</keyword>
<dbReference type="PROSITE" id="PS52016">
    <property type="entry name" value="TONB_DEPENDENT_REC_3"/>
    <property type="match status" value="1"/>
</dbReference>
<dbReference type="AlphaFoldDB" id="A0AAW5P3I1"/>
<keyword evidence="1" id="KW-0812">Transmembrane</keyword>
<gene>
    <name evidence="2" type="ORF">NXW97_24255</name>
</gene>
<evidence type="ECO:0000256" key="1">
    <source>
        <dbReference type="PROSITE-ProRule" id="PRU01360"/>
    </source>
</evidence>
<organism evidence="2 3">
    <name type="scientific">Bacteroides faecis</name>
    <dbReference type="NCBI Taxonomy" id="674529"/>
    <lineage>
        <taxon>Bacteria</taxon>
        <taxon>Pseudomonadati</taxon>
        <taxon>Bacteroidota</taxon>
        <taxon>Bacteroidia</taxon>
        <taxon>Bacteroidales</taxon>
        <taxon>Bacteroidaceae</taxon>
        <taxon>Bacteroides</taxon>
    </lineage>
</organism>